<reference evidence="2 3" key="1">
    <citation type="submission" date="2017-03" db="EMBL/GenBank/DDBJ databases">
        <title>An alternative strategy for trypanosome survival in the mammalian bloodstream revealed through genome and transcriptome analysis of the ubiquitous bovine parasite Trypanosoma (Megatrypanum) theileri.</title>
        <authorList>
            <person name="Kelly S."/>
            <person name="Ivens A."/>
            <person name="Mott A."/>
            <person name="O'Neill E."/>
            <person name="Emms D."/>
            <person name="Macleod O."/>
            <person name="Voorheis P."/>
            <person name="Matthews J."/>
            <person name="Matthews K."/>
            <person name="Carrington M."/>
        </authorList>
    </citation>
    <scope>NUCLEOTIDE SEQUENCE [LARGE SCALE GENOMIC DNA]</scope>
    <source>
        <strain evidence="2">Edinburgh</strain>
    </source>
</reference>
<proteinExistence type="predicted"/>
<dbReference type="Proteomes" id="UP000192257">
    <property type="component" value="Unassembled WGS sequence"/>
</dbReference>
<evidence type="ECO:0000313" key="3">
    <source>
        <dbReference type="Proteomes" id="UP000192257"/>
    </source>
</evidence>
<protein>
    <submittedName>
        <fullName evidence="2">Uncharacterized protein</fullName>
    </submittedName>
</protein>
<comment type="caution">
    <text evidence="2">The sequence shown here is derived from an EMBL/GenBank/DDBJ whole genome shotgun (WGS) entry which is preliminary data.</text>
</comment>
<keyword evidence="3" id="KW-1185">Reference proteome</keyword>
<feature type="region of interest" description="Disordered" evidence="1">
    <location>
        <begin position="255"/>
        <end position="352"/>
    </location>
</feature>
<feature type="compositionally biased region" description="Basic and acidic residues" evidence="1">
    <location>
        <begin position="255"/>
        <end position="341"/>
    </location>
</feature>
<gene>
    <name evidence="2" type="ORF">TM35_000062730</name>
</gene>
<evidence type="ECO:0000313" key="2">
    <source>
        <dbReference type="EMBL" id="ORC91268.1"/>
    </source>
</evidence>
<dbReference type="VEuPathDB" id="TriTrypDB:TM35_000062730"/>
<name>A0A1X0P375_9TRYP</name>
<evidence type="ECO:0000256" key="1">
    <source>
        <dbReference type="SAM" id="MobiDB-lite"/>
    </source>
</evidence>
<dbReference type="AlphaFoldDB" id="A0A1X0P375"/>
<dbReference type="GeneID" id="39983090"/>
<accession>A0A1X0P375</accession>
<dbReference type="RefSeq" id="XP_028885334.1">
    <property type="nucleotide sequence ID" value="XM_029023310.1"/>
</dbReference>
<organism evidence="2 3">
    <name type="scientific">Trypanosoma theileri</name>
    <dbReference type="NCBI Taxonomy" id="67003"/>
    <lineage>
        <taxon>Eukaryota</taxon>
        <taxon>Discoba</taxon>
        <taxon>Euglenozoa</taxon>
        <taxon>Kinetoplastea</taxon>
        <taxon>Metakinetoplastina</taxon>
        <taxon>Trypanosomatida</taxon>
        <taxon>Trypanosomatidae</taxon>
        <taxon>Trypanosoma</taxon>
    </lineage>
</organism>
<sequence length="373" mass="42596">MVKQAEGVTKKIVNLTKSIEAITTRGWDGEQGERKTVLRLKSIVDKDKFEELLRKANEVLRETENEVPTKDAVSKIDEAEHLKLMCTGIRKEVDYTLNALKEAIKSYDYLDVNYSGNALAMEVKNAGEEIRDVLQNVTNVLGNVTVQNRFSVGEAKGRLEAWKKAYAELKLVGEMHEVKVMLPEEVKSFVEGKRVELEALKSKVEGPKKVFDNRTDRKNKETEARRNTTIEEVDKRLKEANAAELLLMEEEKKKIAEDDKRRAEEERRRVEEEKARLAAEEKRMLDEEKAKMEEKKRVAEEAERKKAADKARLAKEEQERSAKQEEAKRAKEEEAKRAAEKAKKKKDGSSRPALVLSSLVPLLLFVLGCTLVC</sequence>
<dbReference type="EMBL" id="NBCO01000006">
    <property type="protein sequence ID" value="ORC91268.1"/>
    <property type="molecule type" value="Genomic_DNA"/>
</dbReference>
<dbReference type="STRING" id="67003.A0A1X0P375"/>